<sequence>MTTRSFWEGAIEVTLPQNYLDLSESYLVPDNQTVYSNDKGSCFILEFVQPQPLPNEKSAQFYYNDIAQCNEGVADEAMAQEISSPIGSDVKYCAVIRGKQTSKKPGSNEEIPIYVSLALYRFITVDMLMSLTSEIEQEQEIWDGILQSLKLIDIHRLFPHN</sequence>
<dbReference type="KEGG" id="bmic:BMR1_01G01271"/>
<dbReference type="OrthoDB" id="10255285at2759"/>
<evidence type="ECO:0000313" key="1">
    <source>
        <dbReference type="EMBL" id="SIO73269.1"/>
    </source>
</evidence>
<dbReference type="InterPro" id="IPR007681">
    <property type="entry name" value="Mog1"/>
</dbReference>
<reference evidence="1 2" key="2">
    <citation type="journal article" date="2013" name="PLoS ONE">
        <title>Whole genome mapping and re-organization of the nuclear and mitochondrial genomes of Babesia microti isolates.</title>
        <authorList>
            <person name="Cornillot E."/>
            <person name="Dassouli A."/>
            <person name="Garg A."/>
            <person name="Pachikara N."/>
            <person name="Randazzo S."/>
            <person name="Depoix D."/>
            <person name="Carcy B."/>
            <person name="Delbecq S."/>
            <person name="Frutos R."/>
            <person name="Silva J.C."/>
            <person name="Sutton R."/>
            <person name="Krause P.J."/>
            <person name="Mamoun C.B."/>
        </authorList>
    </citation>
    <scope>NUCLEOTIDE SEQUENCE [LARGE SCALE GENOMIC DNA]</scope>
    <source>
        <strain evidence="1 2">RI</strain>
    </source>
</reference>
<dbReference type="RefSeq" id="XP_021337374.1">
    <property type="nucleotide sequence ID" value="XM_021482255.1"/>
</dbReference>
<dbReference type="InterPro" id="IPR016123">
    <property type="entry name" value="Mog1/PsbP_a/b/a-sand"/>
</dbReference>
<name>A0A1N6LWM2_BABMR</name>
<keyword evidence="2" id="KW-1185">Reference proteome</keyword>
<dbReference type="AlphaFoldDB" id="A0A1N6LWM2"/>
<proteinExistence type="predicted"/>
<dbReference type="EMBL" id="FO082871">
    <property type="protein sequence ID" value="SIO73269.1"/>
    <property type="molecule type" value="Genomic_DNA"/>
</dbReference>
<evidence type="ECO:0000313" key="2">
    <source>
        <dbReference type="Proteomes" id="UP000002899"/>
    </source>
</evidence>
<gene>
    <name evidence="1" type="ORF">BMR1_01G01271</name>
</gene>
<dbReference type="Proteomes" id="UP000002899">
    <property type="component" value="Chromosome I"/>
</dbReference>
<reference evidence="1 2" key="1">
    <citation type="journal article" date="2012" name="Nucleic Acids Res.">
        <title>Sequencing of the smallest Apicomplexan genome from the human pathogen Babesia microti.</title>
        <authorList>
            <person name="Cornillot E."/>
            <person name="Hadj-Kaddour K."/>
            <person name="Dassouli A."/>
            <person name="Noel B."/>
            <person name="Ranwez V."/>
            <person name="Vacherie B."/>
            <person name="Augagneur Y."/>
            <person name="Bres V."/>
            <person name="Duclos A."/>
            <person name="Randazzo S."/>
            <person name="Carcy B."/>
            <person name="Debierre-Grockiego F."/>
            <person name="Delbecq S."/>
            <person name="Moubri-Menage K."/>
            <person name="Shams-Eldin H."/>
            <person name="Usmani-Brown S."/>
            <person name="Bringaud F."/>
            <person name="Wincker P."/>
            <person name="Vivares C.P."/>
            <person name="Schwarz R.T."/>
            <person name="Schetters T.P."/>
            <person name="Krause P.J."/>
            <person name="Gorenflot A."/>
            <person name="Berry V."/>
            <person name="Barbe V."/>
            <person name="Ben Mamoun C."/>
        </authorList>
    </citation>
    <scope>NUCLEOTIDE SEQUENCE [LARGE SCALE GENOMIC DNA]</scope>
    <source>
        <strain evidence="1 2">RI</strain>
    </source>
</reference>
<dbReference type="Gene3D" id="3.40.1000.10">
    <property type="entry name" value="Mog1/PsbP, alpha/beta/alpha sandwich"/>
    <property type="match status" value="1"/>
</dbReference>
<reference evidence="1 2" key="3">
    <citation type="journal article" date="2016" name="Sci. Rep.">
        <title>Genome-wide diversity and gene expression profiling of Babesia microti isolates identify polymorphic genes that mediate host-pathogen interactions.</title>
        <authorList>
            <person name="Silva J.C."/>
            <person name="Cornillot E."/>
            <person name="McCracken C."/>
            <person name="Usmani-Brown S."/>
            <person name="Dwivedi A."/>
            <person name="Ifeonu O.O."/>
            <person name="Crabtree J."/>
            <person name="Gotia H.T."/>
            <person name="Virji A.Z."/>
            <person name="Reynes C."/>
            <person name="Colinge J."/>
            <person name="Kumar V."/>
            <person name="Lawres L."/>
            <person name="Pazzi J.E."/>
            <person name="Pablo J.V."/>
            <person name="Hung C."/>
            <person name="Brancato J."/>
            <person name="Kumari P."/>
            <person name="Orvis J."/>
            <person name="Tretina K."/>
            <person name="Chibucos M."/>
            <person name="Ott S."/>
            <person name="Sadzewicz L."/>
            <person name="Sengamalay N."/>
            <person name="Shetty A.C."/>
            <person name="Su Q."/>
            <person name="Tallon L."/>
            <person name="Fraser C.M."/>
            <person name="Frutos R."/>
            <person name="Molina D.M."/>
            <person name="Krause P.J."/>
            <person name="Ben Mamoun C."/>
        </authorList>
    </citation>
    <scope>NUCLEOTIDE SEQUENCE [LARGE SCALE GENOMIC DNA]</scope>
    <source>
        <strain evidence="1 2">RI</strain>
    </source>
</reference>
<accession>A0A1N6LWM2</accession>
<dbReference type="VEuPathDB" id="PiroplasmaDB:BMR1_01G01271"/>
<organism evidence="1 2">
    <name type="scientific">Babesia microti (strain RI)</name>
    <dbReference type="NCBI Taxonomy" id="1133968"/>
    <lineage>
        <taxon>Eukaryota</taxon>
        <taxon>Sar</taxon>
        <taxon>Alveolata</taxon>
        <taxon>Apicomplexa</taxon>
        <taxon>Aconoidasida</taxon>
        <taxon>Piroplasmida</taxon>
        <taxon>Babesiidae</taxon>
        <taxon>Babesia</taxon>
    </lineage>
</organism>
<dbReference type="GeneID" id="33043602"/>
<dbReference type="Pfam" id="PF04603">
    <property type="entry name" value="Mog1"/>
    <property type="match status" value="1"/>
</dbReference>
<dbReference type="SUPFAM" id="SSF55724">
    <property type="entry name" value="Mog1p/PsbP-like"/>
    <property type="match status" value="1"/>
</dbReference>
<protein>
    <submittedName>
        <fullName evidence="1">Nuclear import protein MOG1, putative</fullName>
    </submittedName>
</protein>